<dbReference type="GeneID" id="70359387"/>
<organism evidence="1 2">
    <name type="scientific">Clostridium tyrobutyricum DIVETGP</name>
    <dbReference type="NCBI Taxonomy" id="1408889"/>
    <lineage>
        <taxon>Bacteria</taxon>
        <taxon>Bacillati</taxon>
        <taxon>Bacillota</taxon>
        <taxon>Clostridia</taxon>
        <taxon>Eubacteriales</taxon>
        <taxon>Clostridiaceae</taxon>
        <taxon>Clostridium</taxon>
    </lineage>
</organism>
<sequence length="61" mass="6884">MLKSAIQPINDKLDEHSAKLNELQTGQNKHSIILEELKSNMNTVIEGQQHTLNKLTASLHH</sequence>
<proteinExistence type="predicted"/>
<dbReference type="EMBL" id="CBXI010000036">
    <property type="protein sequence ID" value="CDL91915.1"/>
    <property type="molecule type" value="Genomic_DNA"/>
</dbReference>
<evidence type="ECO:0000313" key="1">
    <source>
        <dbReference type="EMBL" id="CDL91915.1"/>
    </source>
</evidence>
<reference evidence="1 2" key="1">
    <citation type="journal article" date="2015" name="Genome Announc.">
        <title>Draft Genome Sequence of Clostridium tyrobutyricum Strain DIVETGP, Isolated from Cow's Milk for Grana Padano Production.</title>
        <authorList>
            <person name="Soggiu A."/>
            <person name="Piras C."/>
            <person name="Gaiarsa S."/>
            <person name="Sassera D."/>
            <person name="Roncada P."/>
            <person name="Bendixen E."/>
            <person name="Brasca M."/>
            <person name="Bonizzi L."/>
        </authorList>
    </citation>
    <scope>NUCLEOTIDE SEQUENCE [LARGE SCALE GENOMIC DNA]</scope>
    <source>
        <strain evidence="1 2">DIVETGP</strain>
    </source>
</reference>
<dbReference type="Proteomes" id="UP000019482">
    <property type="component" value="Unassembled WGS sequence"/>
</dbReference>
<evidence type="ECO:0000313" key="2">
    <source>
        <dbReference type="Proteomes" id="UP000019482"/>
    </source>
</evidence>
<keyword evidence="2" id="KW-1185">Reference proteome</keyword>
<accession>W6N6T3</accession>
<dbReference type="AlphaFoldDB" id="W6N6T3"/>
<comment type="caution">
    <text evidence="1">The sequence shown here is derived from an EMBL/GenBank/DDBJ whole genome shotgun (WGS) entry which is preliminary data.</text>
</comment>
<protein>
    <submittedName>
        <fullName evidence="1">Uncharacterized protein</fullName>
    </submittedName>
</protein>
<dbReference type="RefSeq" id="WP_017895318.1">
    <property type="nucleotide sequence ID" value="NZ_CBXI010000036.1"/>
</dbReference>
<name>W6N6T3_CLOTY</name>
<gene>
    <name evidence="1" type="ORF">CTDIVETGP_1985</name>
</gene>